<sequence length="760" mass="84159">MEDVKPPAKWDLDSDEIASVASEDLHRNRPNRWTGPKSSWRSLTAEERQLWRSMRQLEHQDLAVHLYDTFALKRQGRDPATAGLLTIQTDDGNEAVWAPPKQWTAWPLREKHIPREHLVRRQDDEDERFTIRRGEAGELPSTGLQDELGATVLRLAKERFRKRKRWQPVRASIESAAVTGIAKAEPDDDGDDDDEDDNDDDGGVSLPSSPPMALKLESVEESAGKMQLDRGSPGRASATVASKRLRSTSTRKEKTYEPMVSTNDELSYSLLQPSVRHILSQLDKTLGILHNARIAGLCHLSESPSDSDSDSQPADGAMATTTTTTPRKRSRGRPRRTPQPGDGDDDDATKPRTASRRGRPRKVHVPREGETEDEMRVRVAREGHRRLPFTQEDRDAAFEEWLRRGDQHAEERRRRRRSMSSSRHHHHEAATVRSARASSAAEGEETEAQSQADYDYDDAAAASPAAVVADDDDDDDSNVDRKLRRWGLRDWSDVVGAAALAGFPEDVIKRTTRRCADLFGEGMVLRRLDEAPSSRGPGFHTTEYQPQRIRLSSTASASSSSSDEEVRPTLRQRRLASLASTSPSTPTPVRRRSSLSRGRATRSATPGAAAAAAAAAAGSPPSSSRARTRSRSRSSAGLLFCPVAACDRAARGFERRANLRRHMLLVHPGRADNDKCDSDEGDDEAVGAVRVDGFLRTIQVGRGWRAEDVAERKRKAFWGGRPVRGARAAVSRRGRMRGSEDDDDDDGDDDGDDEAGDESS</sequence>
<dbReference type="GO" id="GO:0003743">
    <property type="term" value="F:translation initiation factor activity"/>
    <property type="evidence" value="ECO:0007669"/>
    <property type="project" value="UniProtKB-KW"/>
</dbReference>
<dbReference type="Proteomes" id="UP001163105">
    <property type="component" value="Unassembled WGS sequence"/>
</dbReference>
<proteinExistence type="predicted"/>
<dbReference type="AlphaFoldDB" id="A0AB34FX12"/>
<dbReference type="PANTHER" id="PTHR35711">
    <property type="entry name" value="EXPRESSED PROTEIN"/>
    <property type="match status" value="1"/>
</dbReference>
<keyword evidence="4" id="KW-1185">Reference proteome</keyword>
<feature type="compositionally biased region" description="Low complexity" evidence="1">
    <location>
        <begin position="431"/>
        <end position="441"/>
    </location>
</feature>
<dbReference type="InterPro" id="IPR019622">
    <property type="entry name" value="Rrn9_dom"/>
</dbReference>
<feature type="domain" description="Rrn9" evidence="2">
    <location>
        <begin position="56"/>
        <end position="117"/>
    </location>
</feature>
<feature type="compositionally biased region" description="Acidic residues" evidence="1">
    <location>
        <begin position="186"/>
        <end position="202"/>
    </location>
</feature>
<gene>
    <name evidence="3" type="ORF">O9K51_04062</name>
</gene>
<feature type="compositionally biased region" description="Low complexity" evidence="1">
    <location>
        <begin position="552"/>
        <end position="561"/>
    </location>
</feature>
<reference evidence="3" key="1">
    <citation type="submission" date="2023-01" db="EMBL/GenBank/DDBJ databases">
        <title>The growth and conidiation of Purpureocillium lavendulum are regulated by nitrogen source and histone H3K14 acetylation.</title>
        <authorList>
            <person name="Tang P."/>
            <person name="Han J."/>
            <person name="Zhang C."/>
            <person name="Tang P."/>
            <person name="Qi F."/>
            <person name="Zhang K."/>
            <person name="Liang L."/>
        </authorList>
    </citation>
    <scope>NUCLEOTIDE SEQUENCE</scope>
    <source>
        <strain evidence="3">YMF1.00683</strain>
    </source>
</reference>
<feature type="compositionally biased region" description="Basic residues" evidence="1">
    <location>
        <begin position="326"/>
        <end position="336"/>
    </location>
</feature>
<feature type="region of interest" description="Disordered" evidence="1">
    <location>
        <begin position="21"/>
        <end position="40"/>
    </location>
</feature>
<accession>A0AB34FX12</accession>
<feature type="region of interest" description="Disordered" evidence="1">
    <location>
        <begin position="302"/>
        <end position="377"/>
    </location>
</feature>
<feature type="region of interest" description="Disordered" evidence="1">
    <location>
        <begin position="715"/>
        <end position="760"/>
    </location>
</feature>
<evidence type="ECO:0000256" key="1">
    <source>
        <dbReference type="SAM" id="MobiDB-lite"/>
    </source>
</evidence>
<keyword evidence="3" id="KW-0396">Initiation factor</keyword>
<evidence type="ECO:0000313" key="4">
    <source>
        <dbReference type="Proteomes" id="UP001163105"/>
    </source>
</evidence>
<feature type="region of interest" description="Disordered" evidence="1">
    <location>
        <begin position="529"/>
        <end position="632"/>
    </location>
</feature>
<feature type="region of interest" description="Disordered" evidence="1">
    <location>
        <begin position="177"/>
        <end position="258"/>
    </location>
</feature>
<feature type="compositionally biased region" description="Basic residues" evidence="1">
    <location>
        <begin position="353"/>
        <end position="364"/>
    </location>
</feature>
<keyword evidence="3" id="KW-0648">Protein biosynthesis</keyword>
<feature type="compositionally biased region" description="Low complexity" evidence="1">
    <location>
        <begin position="302"/>
        <end position="325"/>
    </location>
</feature>
<evidence type="ECO:0000259" key="2">
    <source>
        <dbReference type="Pfam" id="PF10680"/>
    </source>
</evidence>
<name>A0AB34FX12_9HYPO</name>
<dbReference type="Pfam" id="PF10680">
    <property type="entry name" value="RRN9"/>
    <property type="match status" value="1"/>
</dbReference>
<feature type="compositionally biased region" description="Low complexity" evidence="1">
    <location>
        <begin position="575"/>
        <end position="588"/>
    </location>
</feature>
<protein>
    <submittedName>
        <fullName evidence="3">RNA polymerase I specific transcription initiation factor</fullName>
    </submittedName>
</protein>
<dbReference type="PANTHER" id="PTHR35711:SF1">
    <property type="entry name" value="ECTODERMAL, ISOFORM F"/>
    <property type="match status" value="1"/>
</dbReference>
<comment type="caution">
    <text evidence="3">The sequence shown here is derived from an EMBL/GenBank/DDBJ whole genome shotgun (WGS) entry which is preliminary data.</text>
</comment>
<feature type="compositionally biased region" description="Acidic residues" evidence="1">
    <location>
        <begin position="740"/>
        <end position="760"/>
    </location>
</feature>
<feature type="region of interest" description="Disordered" evidence="1">
    <location>
        <begin position="407"/>
        <end position="456"/>
    </location>
</feature>
<organism evidence="3 4">
    <name type="scientific">Purpureocillium lavendulum</name>
    <dbReference type="NCBI Taxonomy" id="1247861"/>
    <lineage>
        <taxon>Eukaryota</taxon>
        <taxon>Fungi</taxon>
        <taxon>Dikarya</taxon>
        <taxon>Ascomycota</taxon>
        <taxon>Pezizomycotina</taxon>
        <taxon>Sordariomycetes</taxon>
        <taxon>Hypocreomycetidae</taxon>
        <taxon>Hypocreales</taxon>
        <taxon>Ophiocordycipitaceae</taxon>
        <taxon>Purpureocillium</taxon>
    </lineage>
</organism>
<evidence type="ECO:0000313" key="3">
    <source>
        <dbReference type="EMBL" id="KAJ6442886.1"/>
    </source>
</evidence>
<feature type="compositionally biased region" description="Low complexity" evidence="1">
    <location>
        <begin position="595"/>
        <end position="625"/>
    </location>
</feature>
<dbReference type="EMBL" id="JAQHRD010000003">
    <property type="protein sequence ID" value="KAJ6442886.1"/>
    <property type="molecule type" value="Genomic_DNA"/>
</dbReference>
<feature type="compositionally biased region" description="Basic and acidic residues" evidence="1">
    <location>
        <begin position="365"/>
        <end position="377"/>
    </location>
</feature>
<feature type="compositionally biased region" description="Low complexity" evidence="1">
    <location>
        <begin position="719"/>
        <end position="729"/>
    </location>
</feature>
<feature type="compositionally biased region" description="Basic residues" evidence="1">
    <location>
        <begin position="413"/>
        <end position="427"/>
    </location>
</feature>